<gene>
    <name evidence="1" type="ORF">DPMN_043954</name>
</gene>
<accession>A0A9D4D1F4</accession>
<proteinExistence type="predicted"/>
<name>A0A9D4D1F4_DREPO</name>
<dbReference type="Proteomes" id="UP000828390">
    <property type="component" value="Unassembled WGS sequence"/>
</dbReference>
<reference evidence="1" key="2">
    <citation type="submission" date="2020-11" db="EMBL/GenBank/DDBJ databases">
        <authorList>
            <person name="McCartney M.A."/>
            <person name="Auch B."/>
            <person name="Kono T."/>
            <person name="Mallez S."/>
            <person name="Becker A."/>
            <person name="Gohl D.M."/>
            <person name="Silverstein K.A.T."/>
            <person name="Koren S."/>
            <person name="Bechman K.B."/>
            <person name="Herman A."/>
            <person name="Abrahante J.E."/>
            <person name="Garbe J."/>
        </authorList>
    </citation>
    <scope>NUCLEOTIDE SEQUENCE</scope>
    <source>
        <strain evidence="1">Duluth1</strain>
        <tissue evidence="1">Whole animal</tissue>
    </source>
</reference>
<organism evidence="1 2">
    <name type="scientific">Dreissena polymorpha</name>
    <name type="common">Zebra mussel</name>
    <name type="synonym">Mytilus polymorpha</name>
    <dbReference type="NCBI Taxonomy" id="45954"/>
    <lineage>
        <taxon>Eukaryota</taxon>
        <taxon>Metazoa</taxon>
        <taxon>Spiralia</taxon>
        <taxon>Lophotrochozoa</taxon>
        <taxon>Mollusca</taxon>
        <taxon>Bivalvia</taxon>
        <taxon>Autobranchia</taxon>
        <taxon>Heteroconchia</taxon>
        <taxon>Euheterodonta</taxon>
        <taxon>Imparidentia</taxon>
        <taxon>Neoheterodontei</taxon>
        <taxon>Myida</taxon>
        <taxon>Dreissenoidea</taxon>
        <taxon>Dreissenidae</taxon>
        <taxon>Dreissena</taxon>
    </lineage>
</organism>
<keyword evidence="2" id="KW-1185">Reference proteome</keyword>
<reference evidence="1" key="1">
    <citation type="journal article" date="2019" name="bioRxiv">
        <title>The Genome of the Zebra Mussel, Dreissena polymorpha: A Resource for Invasive Species Research.</title>
        <authorList>
            <person name="McCartney M.A."/>
            <person name="Auch B."/>
            <person name="Kono T."/>
            <person name="Mallez S."/>
            <person name="Zhang Y."/>
            <person name="Obille A."/>
            <person name="Becker A."/>
            <person name="Abrahante J.E."/>
            <person name="Garbe J."/>
            <person name="Badalamenti J.P."/>
            <person name="Herman A."/>
            <person name="Mangelson H."/>
            <person name="Liachko I."/>
            <person name="Sullivan S."/>
            <person name="Sone E.D."/>
            <person name="Koren S."/>
            <person name="Silverstein K.A.T."/>
            <person name="Beckman K.B."/>
            <person name="Gohl D.M."/>
        </authorList>
    </citation>
    <scope>NUCLEOTIDE SEQUENCE</scope>
    <source>
        <strain evidence="1">Duluth1</strain>
        <tissue evidence="1">Whole animal</tissue>
    </source>
</reference>
<sequence length="87" mass="9812">MKVEQTIQRVSKSPGHYVVGETCNAGAVAQFELLFHEIGSITSLLNHLTTNKPMDHTECHLQHSPNATRRHSLNHNVDMLLDNVLER</sequence>
<evidence type="ECO:0000313" key="2">
    <source>
        <dbReference type="Proteomes" id="UP000828390"/>
    </source>
</evidence>
<comment type="caution">
    <text evidence="1">The sequence shown here is derived from an EMBL/GenBank/DDBJ whole genome shotgun (WGS) entry which is preliminary data.</text>
</comment>
<protein>
    <submittedName>
        <fullName evidence="1">Uncharacterized protein</fullName>
    </submittedName>
</protein>
<dbReference type="EMBL" id="JAIWYP010000011">
    <property type="protein sequence ID" value="KAH3737371.1"/>
    <property type="molecule type" value="Genomic_DNA"/>
</dbReference>
<evidence type="ECO:0000313" key="1">
    <source>
        <dbReference type="EMBL" id="KAH3737371.1"/>
    </source>
</evidence>
<dbReference type="AlphaFoldDB" id="A0A9D4D1F4"/>